<sequence length="122" mass="13655">MVAYFKQKKKDRQIILVTHNANIVVNADAEEVIVANQHGEDSKNQNDIKFQYITGSLESTKPIDANIDIVLQSQGIREHVCEILEGGTEAFKKRENKYAIGDAKCSPLSQKPEKPPPPPRDN</sequence>
<name>A0A7Z0MP46_9GAMM</name>
<feature type="region of interest" description="Disordered" evidence="1">
    <location>
        <begin position="102"/>
        <end position="122"/>
    </location>
</feature>
<comment type="caution">
    <text evidence="2">The sequence shown here is derived from an EMBL/GenBank/DDBJ whole genome shotgun (WGS) entry which is preliminary data.</text>
</comment>
<proteinExistence type="predicted"/>
<accession>A0A7Z0MP46</accession>
<evidence type="ECO:0000256" key="1">
    <source>
        <dbReference type="SAM" id="MobiDB-lite"/>
    </source>
</evidence>
<reference evidence="2 3" key="1">
    <citation type="submission" date="2020-05" db="EMBL/GenBank/DDBJ databases">
        <title>Horizontal transmission and recombination maintain forever young bacterial symbiont genomes.</title>
        <authorList>
            <person name="Russell S.L."/>
            <person name="Pepper-Tunick E."/>
            <person name="Svedberg J."/>
            <person name="Byrne A."/>
            <person name="Ruelas Castillo J."/>
            <person name="Vollmers C."/>
            <person name="Beinart R.A."/>
            <person name="Corbett-Detig R."/>
        </authorList>
    </citation>
    <scope>NUCLEOTIDE SEQUENCE [LARGE SCALE GENOMIC DNA]</scope>
    <source>
        <strain evidence="2">4727-3</strain>
    </source>
</reference>
<protein>
    <submittedName>
        <fullName evidence="2">Uncharacterized protein</fullName>
    </submittedName>
</protein>
<organism evidence="2 3">
    <name type="scientific">Candidatus Methanofishera endochildressiae</name>
    <dbReference type="NCBI Taxonomy" id="2738884"/>
    <lineage>
        <taxon>Bacteria</taxon>
        <taxon>Pseudomonadati</taxon>
        <taxon>Pseudomonadota</taxon>
        <taxon>Gammaproteobacteria</taxon>
        <taxon>Candidatus Methanofishera</taxon>
    </lineage>
</organism>
<dbReference type="AlphaFoldDB" id="A0A7Z0MP46"/>
<evidence type="ECO:0000313" key="3">
    <source>
        <dbReference type="Proteomes" id="UP000537890"/>
    </source>
</evidence>
<dbReference type="EMBL" id="JACCHS010000068">
    <property type="protein sequence ID" value="NYT47007.1"/>
    <property type="molecule type" value="Genomic_DNA"/>
</dbReference>
<dbReference type="Proteomes" id="UP000537890">
    <property type="component" value="Unassembled WGS sequence"/>
</dbReference>
<evidence type="ECO:0000313" key="2">
    <source>
        <dbReference type="EMBL" id="NYT47007.1"/>
    </source>
</evidence>
<gene>
    <name evidence="2" type="ORF">H0A75_04715</name>
</gene>